<evidence type="ECO:0000313" key="2">
    <source>
        <dbReference type="EMBL" id="RRK32049.1"/>
    </source>
</evidence>
<comment type="caution">
    <text evidence="2">The sequence shown here is derived from an EMBL/GenBank/DDBJ whole genome shotgun (WGS) entry which is preliminary data.</text>
</comment>
<proteinExistence type="predicted"/>
<protein>
    <submittedName>
        <fullName evidence="2">XRE family transcriptional regulator</fullName>
    </submittedName>
</protein>
<name>A0A426DGX6_9FIRM</name>
<evidence type="ECO:0000259" key="1">
    <source>
        <dbReference type="SMART" id="SM00530"/>
    </source>
</evidence>
<dbReference type="Proteomes" id="UP000274920">
    <property type="component" value="Unassembled WGS sequence"/>
</dbReference>
<dbReference type="RefSeq" id="WP_125127593.1">
    <property type="nucleotide sequence ID" value="NZ_RHJS01000002.1"/>
</dbReference>
<dbReference type="SUPFAM" id="SSF47413">
    <property type="entry name" value="lambda repressor-like DNA-binding domains"/>
    <property type="match status" value="1"/>
</dbReference>
<dbReference type="EMBL" id="RHJS01000002">
    <property type="protein sequence ID" value="RRK32049.1"/>
    <property type="molecule type" value="Genomic_DNA"/>
</dbReference>
<feature type="domain" description="HTH cro/C1-type" evidence="1">
    <location>
        <begin position="13"/>
        <end position="70"/>
    </location>
</feature>
<accession>A0A426DGX6</accession>
<keyword evidence="3" id="KW-1185">Reference proteome</keyword>
<reference evidence="2" key="1">
    <citation type="submission" date="2018-10" db="EMBL/GenBank/DDBJ databases">
        <title>Schaedlerella arabinophila gen. nov. sp. nov., isolated from the mouse intestinal tract and comparative analysis with the genome of the closely related altered Schaedler flora strain ASF502.</title>
        <authorList>
            <person name="Miyake S."/>
            <person name="Soh M."/>
            <person name="Seedorf H."/>
        </authorList>
    </citation>
    <scope>NUCLEOTIDE SEQUENCE [LARGE SCALE GENOMIC DNA]</scope>
    <source>
        <strain evidence="2">DSM 106076</strain>
    </source>
</reference>
<gene>
    <name evidence="2" type="ORF">EBB54_12205</name>
</gene>
<dbReference type="SMART" id="SM00530">
    <property type="entry name" value="HTH_XRE"/>
    <property type="match status" value="1"/>
</dbReference>
<dbReference type="AlphaFoldDB" id="A0A426DGX6"/>
<dbReference type="InterPro" id="IPR010982">
    <property type="entry name" value="Lambda_DNA-bd_dom_sf"/>
</dbReference>
<evidence type="ECO:0000313" key="3">
    <source>
        <dbReference type="Proteomes" id="UP000274920"/>
    </source>
</evidence>
<sequence>MNGQFDKSALSILLKRALGNRTQKSFAEDIQISKEHLSRLVNQKRDTPPNIDTLNKIALNSQNRVSVRELLSACGYDPNTLAVPAATNHMMEAIMLALSHSPYAFSKHSCDSTDFYQMILQFSDGPLHRWYFHFLPDNTFAAADHELATNLLYLISKEMEPNNKISFVTSIPLLFQYYMEHRPYNLDLNFSLILINEYTLTVSKEIVLQTACSLQTDALDNYTFSSSPE</sequence>
<dbReference type="GO" id="GO:0003677">
    <property type="term" value="F:DNA binding"/>
    <property type="evidence" value="ECO:0007669"/>
    <property type="project" value="InterPro"/>
</dbReference>
<organism evidence="2 3">
    <name type="scientific">Schaedlerella arabinosiphila</name>
    <dbReference type="NCBI Taxonomy" id="2044587"/>
    <lineage>
        <taxon>Bacteria</taxon>
        <taxon>Bacillati</taxon>
        <taxon>Bacillota</taxon>
        <taxon>Clostridia</taxon>
        <taxon>Lachnospirales</taxon>
        <taxon>Lachnospiraceae</taxon>
        <taxon>Schaedlerella</taxon>
    </lineage>
</organism>
<dbReference type="Gene3D" id="1.10.260.40">
    <property type="entry name" value="lambda repressor-like DNA-binding domains"/>
    <property type="match status" value="1"/>
</dbReference>
<dbReference type="CDD" id="cd00093">
    <property type="entry name" value="HTH_XRE"/>
    <property type="match status" value="1"/>
</dbReference>
<dbReference type="InterPro" id="IPR001387">
    <property type="entry name" value="Cro/C1-type_HTH"/>
</dbReference>